<organism evidence="1 2">
    <name type="scientific">Paenibacillus solisilvae</name>
    <dbReference type="NCBI Taxonomy" id="2486751"/>
    <lineage>
        <taxon>Bacteria</taxon>
        <taxon>Bacillati</taxon>
        <taxon>Bacillota</taxon>
        <taxon>Bacilli</taxon>
        <taxon>Bacillales</taxon>
        <taxon>Paenibacillaceae</taxon>
        <taxon>Paenibacillus</taxon>
    </lineage>
</organism>
<dbReference type="Proteomes" id="UP001596047">
    <property type="component" value="Unassembled WGS sequence"/>
</dbReference>
<dbReference type="Gene3D" id="3.40.720.10">
    <property type="entry name" value="Alkaline Phosphatase, subunit A"/>
    <property type="match status" value="1"/>
</dbReference>
<gene>
    <name evidence="1" type="ORF">ACFPYJ_06280</name>
</gene>
<evidence type="ECO:0000313" key="2">
    <source>
        <dbReference type="Proteomes" id="UP001596047"/>
    </source>
</evidence>
<dbReference type="InterPro" id="IPR002591">
    <property type="entry name" value="Phosphodiest/P_Trfase"/>
</dbReference>
<dbReference type="SUPFAM" id="SSF53649">
    <property type="entry name" value="Alkaline phosphatase-like"/>
    <property type="match status" value="1"/>
</dbReference>
<proteinExistence type="predicted"/>
<accession>A0ABW0VT37</accession>
<dbReference type="Pfam" id="PF01663">
    <property type="entry name" value="Phosphodiest"/>
    <property type="match status" value="1"/>
</dbReference>
<dbReference type="EMBL" id="JBHSOW010000022">
    <property type="protein sequence ID" value="MFC5648740.1"/>
    <property type="molecule type" value="Genomic_DNA"/>
</dbReference>
<reference evidence="2" key="1">
    <citation type="journal article" date="2019" name="Int. J. Syst. Evol. Microbiol.">
        <title>The Global Catalogue of Microorganisms (GCM) 10K type strain sequencing project: providing services to taxonomists for standard genome sequencing and annotation.</title>
        <authorList>
            <consortium name="The Broad Institute Genomics Platform"/>
            <consortium name="The Broad Institute Genome Sequencing Center for Infectious Disease"/>
            <person name="Wu L."/>
            <person name="Ma J."/>
        </authorList>
    </citation>
    <scope>NUCLEOTIDE SEQUENCE [LARGE SCALE GENOMIC DNA]</scope>
    <source>
        <strain evidence="2">CGMCC 1.3240</strain>
    </source>
</reference>
<name>A0ABW0VT37_9BACL</name>
<evidence type="ECO:0000313" key="1">
    <source>
        <dbReference type="EMBL" id="MFC5648740.1"/>
    </source>
</evidence>
<dbReference type="RefSeq" id="WP_379187212.1">
    <property type="nucleotide sequence ID" value="NZ_JBHSOW010000022.1"/>
</dbReference>
<keyword evidence="2" id="KW-1185">Reference proteome</keyword>
<sequence length="207" mass="22501">MREADLQAKLAAFSSWDPINYGIIESNLQVHKETGIDLGPSSDESDFGGDEALLSLDRTYRKEKQMAEAAAAYIHENPDLKLMYVQFDLPDSGGHSKGYNTSKQLKTIGQTDSNTGIILEAIDHAGLLEESLIIFISDHGGGGVDPKSHGSDHRMDKTIFWGCSNTGWLNAPHLPPDFVITDTAALAVHALGLEAPEAWEAKLPARM</sequence>
<comment type="caution">
    <text evidence="1">The sequence shown here is derived from an EMBL/GenBank/DDBJ whole genome shotgun (WGS) entry which is preliminary data.</text>
</comment>
<dbReference type="InterPro" id="IPR017850">
    <property type="entry name" value="Alkaline_phosphatase_core_sf"/>
</dbReference>
<protein>
    <submittedName>
        <fullName evidence="1">Alkaline phosphatase family protein</fullName>
    </submittedName>
</protein>